<dbReference type="AlphaFoldDB" id="A0A8S9ZMH8"/>
<evidence type="ECO:0000313" key="2">
    <source>
        <dbReference type="EMBL" id="KAF7634495.1"/>
    </source>
</evidence>
<proteinExistence type="predicted"/>
<evidence type="ECO:0000256" key="1">
    <source>
        <dbReference type="SAM" id="Phobius"/>
    </source>
</evidence>
<dbReference type="Proteomes" id="UP000605970">
    <property type="component" value="Unassembled WGS sequence"/>
</dbReference>
<evidence type="ECO:0000313" key="3">
    <source>
        <dbReference type="Proteomes" id="UP000605970"/>
    </source>
</evidence>
<sequence length="111" mass="12891">MWWGSGYYGDGYGYGYYGQQYKIVLSDEMSSLFSSFLPPCYLLRRMILVIIVLIIGCLFLCCMLGIFWFLYSQKRNERAESANIQYYPSYYVPPAARIGKDGEYGGTTQFR</sequence>
<keyword evidence="3" id="KW-1185">Reference proteome</keyword>
<comment type="caution">
    <text evidence="2">The sequence shown here is derived from an EMBL/GenBank/DDBJ whole genome shotgun (WGS) entry which is preliminary data.</text>
</comment>
<keyword evidence="1" id="KW-1133">Transmembrane helix</keyword>
<gene>
    <name evidence="2" type="ORF">Mgra_00006066</name>
</gene>
<dbReference type="OrthoDB" id="5889559at2759"/>
<reference evidence="2" key="1">
    <citation type="journal article" date="2020" name="Ecol. Evol.">
        <title>Genome structure and content of the rice root-knot nematode (Meloidogyne graminicola).</title>
        <authorList>
            <person name="Phan N.T."/>
            <person name="Danchin E.G.J."/>
            <person name="Klopp C."/>
            <person name="Perfus-Barbeoch L."/>
            <person name="Kozlowski D.K."/>
            <person name="Koutsovoulos G.D."/>
            <person name="Lopez-Roques C."/>
            <person name="Bouchez O."/>
            <person name="Zahm M."/>
            <person name="Besnard G."/>
            <person name="Bellafiore S."/>
        </authorList>
    </citation>
    <scope>NUCLEOTIDE SEQUENCE</scope>
    <source>
        <strain evidence="2">VN-18</strain>
    </source>
</reference>
<keyword evidence="1" id="KW-0812">Transmembrane</keyword>
<organism evidence="2 3">
    <name type="scientific">Meloidogyne graminicola</name>
    <dbReference type="NCBI Taxonomy" id="189291"/>
    <lineage>
        <taxon>Eukaryota</taxon>
        <taxon>Metazoa</taxon>
        <taxon>Ecdysozoa</taxon>
        <taxon>Nematoda</taxon>
        <taxon>Chromadorea</taxon>
        <taxon>Rhabditida</taxon>
        <taxon>Tylenchina</taxon>
        <taxon>Tylenchomorpha</taxon>
        <taxon>Tylenchoidea</taxon>
        <taxon>Meloidogynidae</taxon>
        <taxon>Meloidogyninae</taxon>
        <taxon>Meloidogyne</taxon>
    </lineage>
</organism>
<accession>A0A8S9ZMH8</accession>
<dbReference type="EMBL" id="JABEBT010000056">
    <property type="protein sequence ID" value="KAF7634495.1"/>
    <property type="molecule type" value="Genomic_DNA"/>
</dbReference>
<keyword evidence="1" id="KW-0472">Membrane</keyword>
<feature type="transmembrane region" description="Helical" evidence="1">
    <location>
        <begin position="46"/>
        <end position="71"/>
    </location>
</feature>
<protein>
    <submittedName>
        <fullName evidence="2">Uncharacterized protein</fullName>
    </submittedName>
</protein>
<name>A0A8S9ZMH8_9BILA</name>